<keyword evidence="3" id="KW-1185">Reference proteome</keyword>
<sequence length="136" mass="15433">MNNPSREVIKTILEEAERIAIVGLSDNPERTSYQIAEALLRDGYDIIPVNPHIDEVFGIKAVDKLTDIDGKIDIVNVFRRHEFVKEVAEQTILTNANVFWTQLGLWHEEAGQLVKEAGKTVIMDRCIKVEHALLIK</sequence>
<dbReference type="Gene3D" id="3.40.50.720">
    <property type="entry name" value="NAD(P)-binding Rossmann-like Domain"/>
    <property type="match status" value="1"/>
</dbReference>
<evidence type="ECO:0000313" key="3">
    <source>
        <dbReference type="Proteomes" id="UP001057753"/>
    </source>
</evidence>
<gene>
    <name evidence="2" type="ORF">HXA33_07495</name>
</gene>
<feature type="domain" description="CoA-binding" evidence="1">
    <location>
        <begin position="13"/>
        <end position="105"/>
    </location>
</feature>
<dbReference type="SUPFAM" id="SSF51735">
    <property type="entry name" value="NAD(P)-binding Rossmann-fold domains"/>
    <property type="match status" value="1"/>
</dbReference>
<dbReference type="SMART" id="SM00881">
    <property type="entry name" value="CoA_binding"/>
    <property type="match status" value="1"/>
</dbReference>
<reference evidence="2" key="1">
    <citation type="submission" date="2020-06" db="EMBL/GenBank/DDBJ databases">
        <title>Insight into the genomes of haloalkaliphilic bacilli from Kenyan soda lakes.</title>
        <authorList>
            <person name="Mwirichia R."/>
            <person name="Villamizar G.C."/>
            <person name="Poehlein A."/>
            <person name="Mugweru J."/>
            <person name="Kipnyargis A."/>
            <person name="Kiplimo D."/>
            <person name="Orwa P."/>
            <person name="Daniel R."/>
        </authorList>
    </citation>
    <scope>NUCLEOTIDE SEQUENCE</scope>
    <source>
        <strain evidence="2">B1096_S55</strain>
    </source>
</reference>
<name>A0A9Q4FZ37_SALAG</name>
<comment type="caution">
    <text evidence="2">The sequence shown here is derived from an EMBL/GenBank/DDBJ whole genome shotgun (WGS) entry which is preliminary data.</text>
</comment>
<dbReference type="PANTHER" id="PTHR33303">
    <property type="entry name" value="CYTOPLASMIC PROTEIN-RELATED"/>
    <property type="match status" value="1"/>
</dbReference>
<evidence type="ECO:0000313" key="2">
    <source>
        <dbReference type="EMBL" id="MCR6096393.1"/>
    </source>
</evidence>
<evidence type="ECO:0000259" key="1">
    <source>
        <dbReference type="SMART" id="SM00881"/>
    </source>
</evidence>
<dbReference type="Proteomes" id="UP001057753">
    <property type="component" value="Unassembled WGS sequence"/>
</dbReference>
<dbReference type="PANTHER" id="PTHR33303:SF2">
    <property type="entry name" value="COA-BINDING DOMAIN-CONTAINING PROTEIN"/>
    <property type="match status" value="1"/>
</dbReference>
<dbReference type="RefSeq" id="WP_257821010.1">
    <property type="nucleotide sequence ID" value="NZ_JABXYM010000001.1"/>
</dbReference>
<protein>
    <submittedName>
        <fullName evidence="2">CoA-binding protein</fullName>
    </submittedName>
</protein>
<dbReference type="AlphaFoldDB" id="A0A9Q4FZ37"/>
<dbReference type="Pfam" id="PF13380">
    <property type="entry name" value="CoA_binding_2"/>
    <property type="match status" value="1"/>
</dbReference>
<dbReference type="EMBL" id="JABXYM010000001">
    <property type="protein sequence ID" value="MCR6096393.1"/>
    <property type="molecule type" value="Genomic_DNA"/>
</dbReference>
<organism evidence="2 3">
    <name type="scientific">Salipaludibacillus agaradhaerens</name>
    <name type="common">Bacillus agaradhaerens</name>
    <dbReference type="NCBI Taxonomy" id="76935"/>
    <lineage>
        <taxon>Bacteria</taxon>
        <taxon>Bacillati</taxon>
        <taxon>Bacillota</taxon>
        <taxon>Bacilli</taxon>
        <taxon>Bacillales</taxon>
        <taxon>Bacillaceae</taxon>
    </lineage>
</organism>
<proteinExistence type="predicted"/>
<accession>A0A9Q4FZ37</accession>
<dbReference type="InterPro" id="IPR003781">
    <property type="entry name" value="CoA-bd"/>
</dbReference>
<dbReference type="InterPro" id="IPR036291">
    <property type="entry name" value="NAD(P)-bd_dom_sf"/>
</dbReference>